<feature type="compositionally biased region" description="Basic and acidic residues" evidence="1">
    <location>
        <begin position="1989"/>
        <end position="2004"/>
    </location>
</feature>
<feature type="compositionally biased region" description="Basic and acidic residues" evidence="1">
    <location>
        <begin position="2279"/>
        <end position="2295"/>
    </location>
</feature>
<feature type="region of interest" description="Disordered" evidence="1">
    <location>
        <begin position="1989"/>
        <end position="2020"/>
    </location>
</feature>
<feature type="region of interest" description="Disordered" evidence="1">
    <location>
        <begin position="1"/>
        <end position="167"/>
    </location>
</feature>
<feature type="compositionally biased region" description="Basic and acidic residues" evidence="1">
    <location>
        <begin position="297"/>
        <end position="315"/>
    </location>
</feature>
<feature type="compositionally biased region" description="Basic and acidic residues" evidence="1">
    <location>
        <begin position="1442"/>
        <end position="1451"/>
    </location>
</feature>
<feature type="compositionally biased region" description="Basic and acidic residues" evidence="1">
    <location>
        <begin position="1195"/>
        <end position="1212"/>
    </location>
</feature>
<feature type="region of interest" description="Disordered" evidence="1">
    <location>
        <begin position="1131"/>
        <end position="1456"/>
    </location>
</feature>
<feature type="compositionally biased region" description="Basic and acidic residues" evidence="1">
    <location>
        <begin position="2130"/>
        <end position="2149"/>
    </location>
</feature>
<feature type="compositionally biased region" description="Polar residues" evidence="1">
    <location>
        <begin position="68"/>
        <end position="88"/>
    </location>
</feature>
<feature type="compositionally biased region" description="Polar residues" evidence="1">
    <location>
        <begin position="957"/>
        <end position="967"/>
    </location>
</feature>
<feature type="compositionally biased region" description="Basic and acidic residues" evidence="1">
    <location>
        <begin position="1528"/>
        <end position="1543"/>
    </location>
</feature>
<feature type="region of interest" description="Disordered" evidence="1">
    <location>
        <begin position="179"/>
        <end position="440"/>
    </location>
</feature>
<feature type="compositionally biased region" description="Low complexity" evidence="1">
    <location>
        <begin position="1219"/>
        <end position="1234"/>
    </location>
</feature>
<feature type="region of interest" description="Disordered" evidence="1">
    <location>
        <begin position="957"/>
        <end position="993"/>
    </location>
</feature>
<feature type="compositionally biased region" description="Basic and acidic residues" evidence="1">
    <location>
        <begin position="1585"/>
        <end position="1602"/>
    </location>
</feature>
<feature type="compositionally biased region" description="Polar residues" evidence="1">
    <location>
        <begin position="2201"/>
        <end position="2221"/>
    </location>
</feature>
<dbReference type="EMBL" id="LN714479">
    <property type="protein sequence ID" value="CEL65643.1"/>
    <property type="molecule type" value="Genomic_DNA"/>
</dbReference>
<accession>A0A0F7U768</accession>
<feature type="region of interest" description="Disordered" evidence="1">
    <location>
        <begin position="1475"/>
        <end position="1559"/>
    </location>
</feature>
<protein>
    <submittedName>
        <fullName evidence="2">Uncharacterized protein</fullName>
    </submittedName>
</protein>
<feature type="compositionally biased region" description="Basic residues" evidence="1">
    <location>
        <begin position="907"/>
        <end position="918"/>
    </location>
</feature>
<feature type="compositionally biased region" description="Basic and acidic residues" evidence="1">
    <location>
        <begin position="267"/>
        <end position="288"/>
    </location>
</feature>
<feature type="compositionally biased region" description="Low complexity" evidence="1">
    <location>
        <begin position="1375"/>
        <end position="1398"/>
    </location>
</feature>
<sequence>MQREPAGEGVREPPMPTPPCSAGTDASSLVGAPGRNGQTPAGVDAGTAPEDLRACLPSSRERRAYSPAPSSRTEGTTLGPKEQQSLQTERTRRIGSEQDALGPLPASGSTQVSRQDHPASLRVLPDGRGAPRIEEKERGRQTLSKTRSGKRGLCLENPVEGKRSAACGPWGLWETLESVSASPGDEDACHIYRSSSSLPEITPRRQKSAPTPSPLSSCSSLCSAPRPSSSSPSSPPELALRAERSFPPRLLERAHSVGASATRARRDRPEGNVEDGPKRSWKEVDTRKRLLHSKRAPCRETEETPLHGTEAEVCRRSLRGRQRVAAGSGGEASGAARVKKQPLTTGGCAREEPETARVFSPGPEETHADTSAEDDASSDEKKPGNPDLSESLKAIPVGRVAALKQKLERRMERRRQRQAAARMPLAQSRAPEKIPEEPPRRFLPPVIVRFERLDECVSSSEDDVRARPRADCGGDVHDRCMNWGQKDQKCVERGSPGQDASVSLRARGTDEQEKETENGASSHASSSSCLCPSSRRSMPHPQPTLAMAICSTLTLASSPIQTVGERQNPLQSVGDEKLEFAVSSFSSAGASPQPLSSPRGYPVSLVNPATSESAPTPSSEPLPERAIAASSACTLEGGGEGDARGKSRGQRDTLRSSSASSDSLPREVQPPSRPSSLNGRSCSPSSGRTVPHRLPSSPSFSRASSLSSPPSVSEANDEEDLERSSKRNGCLPGNAREAEGACQHRGVREHDFDACEHGQQKPPTRRINRNQSDGMCAHQKEDLSQKRFVPGWSEPHMQREATEAGDVEGPNRGEANHRKRTETAVGGETEERGNDEENETKTEGAEARDRVPEPDDGRTEESRRVHLATGNSGLRRAFSPSLRDQEEQRHSEEALEHEQGSVEAKTQRRSPLSRRKLRLPPGVPRLDLAPVRVAREGIASLLEKNQSRSSVKLQHVATSRENPSTVHFSWGSCPKPAATERGTSKDRGSADARTSRLAFVRAPGSGKGGPREAGADETAGVQASGFQQSAVRLSGHRGSCSLTTCRGGQRDPLQRQPTPCDAERCQGNVPGIRYPLLVAGGRNEQPLLASRPSAPAFRLPQLKIPISSRVVRCSTSLFTARVCTILEKELEERNKKGHSPREGNPAGSRTEAPRSDTETAAREREHRGKEEEGGQAQATCLDPEGTLYDNLVPVAREEKPEMGDNREEEEGRAALPMRDLSPLPLSSDSTSSQSVADEEEGEAGTEREQGLGRLILEKRGQTAKTNRDGDANVGDKEQNETLEGSLQSMWRARVASSPCSLASCSKDSSPPSSTATSPGCVSARGSIGTEGDREREADAERTNANGSQTHPHSLLSSLGPCRQPSPVPGRKPCRASRSISDTSRSPSVTTRSSPCSSPQSHRPSPTHASPLHQHVGLSCGPEPRDRGRRSTALLAEGSEGDGEAHAPRERMTSLSAAWDVQDTADFLEDAGEFGSAVPARAEGSSVTIPAAQETPDKRGEAVTAGYEAGAGRSDERRQLDGKAFSSHQTDRESTHNLPHDKGRWSNATEYPTPSVPFKSRASEECCTRVTCSPPFSGFPVVSVSPRKDDDKKGKREEMKEELVQDGVLPESSNATKQMGQDTRLEQDEDGSTSDAWSVHCPSLEACVVVGTSSSLSSSLSGSATRTASCLPASFSGPTKTLSSPHAGSPSAASLVPCSTSPLSSPSFCPTSQMRQSVHSVSIVIGGPSGDDGDCAAAEGEEATRRGVSHGRRTAGARGAGEPSASGRASRAAREESDDRQEDQKQILLRKRTRIARSVVRGTERDFEQMAEEEGLSPLVRRIGAARGRAHRRIVLRSTPDALSHSAQREAGCRTEREHNANQFLLFQPMRRPASGASTPSTKAPGDLFGADNAGNNTGIHASSIAIFASSFWSQESSDAAGTGLISAGAGKRTSNETVDSQARTSKEGNSGVLKDTQLDCEKSFLRGRVCRPTATFGVQAASARNQLCHERGQGSASRDGDFDPTRPFSGIPGRPAQVNEDDVRLRAGVVPQGSTGACVAWPRGGRRSVAQPVAWPEACDTRTGAARLSGPYGGAVKRTAADSLAFLDTESTQTPSASSASPHLSEADAKRASLSCGGNVPSTAVDEAATFEKAKNADDTSGRGAERSGEIVGRSEQNVKRQGMPKNSRRAPTAPVSTAAASPTRGPENRQQGKKGRGTIQPWNSRQNQREPATAQNNDQGGNDIRRSTPGCEPPSSSAGPAEVRDRSVACPRNNNASPGDVSAASCCREPPFPANLREVGRSADARPFEEEARGRPRAPPGWAHCTPPGRRERSLGTGVAVPRVSLGRRTIERRHLRRERRAESEESCIARTAGTHAWRLDEGAGLQAESEMYVQQRDGAEGSNQAQEDSGSWLNRLAGPFQQGTFLWWKRFASGDAESGGPWNPKGHLANHQRVLPARWREAKPASGQRNASQGETGRGVHEEVDGMHSLAGIHVCRERSAAT</sequence>
<reference evidence="2" key="1">
    <citation type="journal article" date="2015" name="PLoS ONE">
        <title>Comprehensive Evaluation of Toxoplasma gondii VEG and Neospora caninum LIV Genomes with Tachyzoite Stage Transcriptome and Proteome Defines Novel Transcript Features.</title>
        <authorList>
            <person name="Ramaprasad A."/>
            <person name="Mourier T."/>
            <person name="Naeem R."/>
            <person name="Malas T.B."/>
            <person name="Moussa E."/>
            <person name="Panigrahi A."/>
            <person name="Vermont S.J."/>
            <person name="Otto T.D."/>
            <person name="Wastling J."/>
            <person name="Pain A."/>
        </authorList>
    </citation>
    <scope>NUCLEOTIDE SEQUENCE</scope>
    <source>
        <strain evidence="2">Liverpool</strain>
    </source>
</reference>
<feature type="compositionally biased region" description="Basic and acidic residues" evidence="1">
    <location>
        <begin position="1771"/>
        <end position="1784"/>
    </location>
</feature>
<evidence type="ECO:0000313" key="2">
    <source>
        <dbReference type="EMBL" id="CEL65643.1"/>
    </source>
</evidence>
<feature type="compositionally biased region" description="Basic and acidic residues" evidence="1">
    <location>
        <begin position="839"/>
        <end position="864"/>
    </location>
</feature>
<feature type="region of interest" description="Disordered" evidence="1">
    <location>
        <begin position="585"/>
        <end position="918"/>
    </location>
</feature>
<feature type="region of interest" description="Disordered" evidence="1">
    <location>
        <begin position="1729"/>
        <end position="1784"/>
    </location>
</feature>
<feature type="compositionally biased region" description="Basic and acidic residues" evidence="1">
    <location>
        <begin position="240"/>
        <end position="255"/>
    </location>
</feature>
<feature type="compositionally biased region" description="Polar residues" evidence="1">
    <location>
        <begin position="1342"/>
        <end position="1356"/>
    </location>
</feature>
<feature type="compositionally biased region" description="Low complexity" evidence="1">
    <location>
        <begin position="1682"/>
        <end position="1693"/>
    </location>
</feature>
<organism evidence="2">
    <name type="scientific">Neospora caninum (strain Liverpool)</name>
    <dbReference type="NCBI Taxonomy" id="572307"/>
    <lineage>
        <taxon>Eukaryota</taxon>
        <taxon>Sar</taxon>
        <taxon>Alveolata</taxon>
        <taxon>Apicomplexa</taxon>
        <taxon>Conoidasida</taxon>
        <taxon>Coccidia</taxon>
        <taxon>Eucoccidiorida</taxon>
        <taxon>Eimeriorina</taxon>
        <taxon>Sarcocystidae</taxon>
        <taxon>Neospora</taxon>
    </lineage>
</organism>
<feature type="compositionally biased region" description="Basic and acidic residues" evidence="1">
    <location>
        <begin position="430"/>
        <end position="440"/>
    </location>
</feature>
<feature type="compositionally biased region" description="Low complexity" evidence="1">
    <location>
        <begin position="1755"/>
        <end position="1769"/>
    </location>
</feature>
<feature type="compositionally biased region" description="Low complexity" evidence="1">
    <location>
        <begin position="1296"/>
        <end position="1318"/>
    </location>
</feature>
<feature type="region of interest" description="Disordered" evidence="1">
    <location>
        <begin position="1676"/>
        <end position="1705"/>
    </location>
</feature>
<feature type="compositionally biased region" description="Low complexity" evidence="1">
    <location>
        <begin position="2091"/>
        <end position="2102"/>
    </location>
</feature>
<feature type="compositionally biased region" description="Basic and acidic residues" evidence="1">
    <location>
        <begin position="129"/>
        <end position="140"/>
    </location>
</feature>
<feature type="compositionally biased region" description="Basic and acidic residues" evidence="1">
    <location>
        <begin position="1151"/>
        <end position="1172"/>
    </location>
</feature>
<proteinExistence type="predicted"/>
<feature type="compositionally biased region" description="Basic and acidic residues" evidence="1">
    <location>
        <begin position="507"/>
        <end position="517"/>
    </location>
</feature>
<feature type="region of interest" description="Disordered" evidence="1">
    <location>
        <begin position="1923"/>
        <end position="1951"/>
    </location>
</feature>
<feature type="compositionally biased region" description="Basic and acidic residues" evidence="1">
    <location>
        <begin position="641"/>
        <end position="654"/>
    </location>
</feature>
<feature type="compositionally biased region" description="Basic and acidic residues" evidence="1">
    <location>
        <begin position="1244"/>
        <end position="1279"/>
    </location>
</feature>
<feature type="compositionally biased region" description="Low complexity" evidence="1">
    <location>
        <begin position="608"/>
        <end position="621"/>
    </location>
</feature>
<feature type="compositionally biased region" description="Low complexity" evidence="1">
    <location>
        <begin position="208"/>
        <end position="232"/>
    </location>
</feature>
<feature type="compositionally biased region" description="Basic and acidic residues" evidence="1">
    <location>
        <begin position="746"/>
        <end position="759"/>
    </location>
</feature>
<feature type="compositionally biased region" description="Low complexity" evidence="1">
    <location>
        <begin position="2170"/>
        <end position="2185"/>
    </location>
</feature>
<name>A0A0F7U768_NEOCL</name>
<feature type="compositionally biased region" description="Basic and acidic residues" evidence="1">
    <location>
        <begin position="883"/>
        <end position="900"/>
    </location>
</feature>
<feature type="compositionally biased region" description="Polar residues" evidence="1">
    <location>
        <begin position="674"/>
        <end position="688"/>
    </location>
</feature>
<feature type="compositionally biased region" description="Polar residues" evidence="1">
    <location>
        <begin position="1696"/>
        <end position="1705"/>
    </location>
</feature>
<feature type="compositionally biased region" description="Basic and acidic residues" evidence="1">
    <location>
        <begin position="982"/>
        <end position="993"/>
    </location>
</feature>
<gene>
    <name evidence="2" type="ORF">BN1204_014850</name>
</gene>
<feature type="region of interest" description="Disordered" evidence="1">
    <location>
        <begin position="1577"/>
        <end position="1636"/>
    </location>
</feature>
<feature type="region of interest" description="Disordered" evidence="1">
    <location>
        <begin position="486"/>
        <end position="542"/>
    </location>
</feature>
<evidence type="ECO:0000256" key="1">
    <source>
        <dbReference type="SAM" id="MobiDB-lite"/>
    </source>
</evidence>
<feature type="region of interest" description="Disordered" evidence="1">
    <location>
        <begin position="2090"/>
        <end position="2316"/>
    </location>
</feature>
<feature type="region of interest" description="Disordered" evidence="1">
    <location>
        <begin position="2443"/>
        <end position="2462"/>
    </location>
</feature>
<feature type="compositionally biased region" description="Polar residues" evidence="1">
    <location>
        <begin position="1610"/>
        <end position="1620"/>
    </location>
</feature>
<feature type="compositionally biased region" description="Low complexity" evidence="1">
    <location>
        <begin position="520"/>
        <end position="536"/>
    </location>
</feature>
<feature type="compositionally biased region" description="Low complexity" evidence="1">
    <location>
        <begin position="695"/>
        <end position="713"/>
    </location>
</feature>
<feature type="compositionally biased region" description="Basic and acidic residues" evidence="1">
    <location>
        <begin position="1"/>
        <end position="11"/>
    </location>
</feature>
<feature type="compositionally biased region" description="Basic and acidic residues" evidence="1">
    <location>
        <begin position="1330"/>
        <end position="1341"/>
    </location>
</feature>